<organism evidence="3 4">
    <name type="scientific">Cohnella ginsengisoli</name>
    <dbReference type="NCBI Taxonomy" id="425004"/>
    <lineage>
        <taxon>Bacteria</taxon>
        <taxon>Bacillati</taxon>
        <taxon>Bacillota</taxon>
        <taxon>Bacilli</taxon>
        <taxon>Bacillales</taxon>
        <taxon>Paenibacillaceae</taxon>
        <taxon>Cohnella</taxon>
    </lineage>
</organism>
<dbReference type="CDD" id="cd01066">
    <property type="entry name" value="APP_MetAP"/>
    <property type="match status" value="1"/>
</dbReference>
<evidence type="ECO:0000313" key="4">
    <source>
        <dbReference type="Proteomes" id="UP001153387"/>
    </source>
</evidence>
<dbReference type="PANTHER" id="PTHR46112">
    <property type="entry name" value="AMINOPEPTIDASE"/>
    <property type="match status" value="1"/>
</dbReference>
<dbReference type="Pfam" id="PF01321">
    <property type="entry name" value="Creatinase_N"/>
    <property type="match status" value="1"/>
</dbReference>
<keyword evidence="4" id="KW-1185">Reference proteome</keyword>
<dbReference type="PANTHER" id="PTHR46112:SF2">
    <property type="entry name" value="XAA-PRO AMINOPEPTIDASE P-RELATED"/>
    <property type="match status" value="1"/>
</dbReference>
<dbReference type="Pfam" id="PF00557">
    <property type="entry name" value="Peptidase_M24"/>
    <property type="match status" value="1"/>
</dbReference>
<dbReference type="EMBL" id="JAPDHZ010000003">
    <property type="protein sequence ID" value="MDG0791899.1"/>
    <property type="molecule type" value="Genomic_DNA"/>
</dbReference>
<name>A0A9X4QMF3_9BACL</name>
<reference evidence="3 4" key="1">
    <citation type="submission" date="2022-10" db="EMBL/GenBank/DDBJ databases">
        <title>Comparative genomic analysis of Cohnella hashimotonis sp. nov., isolated from the International Space Station.</title>
        <authorList>
            <person name="Simpson A."/>
            <person name="Venkateswaran K."/>
        </authorList>
    </citation>
    <scope>NUCLEOTIDE SEQUENCE [LARGE SCALE GENOMIC DNA]</scope>
    <source>
        <strain evidence="3 4">DSM 18997</strain>
    </source>
</reference>
<dbReference type="Gene3D" id="3.90.230.10">
    <property type="entry name" value="Creatinase/methionine aminopeptidase superfamily"/>
    <property type="match status" value="1"/>
</dbReference>
<dbReference type="AlphaFoldDB" id="A0A9X4QMF3"/>
<dbReference type="SUPFAM" id="SSF55920">
    <property type="entry name" value="Creatinase/aminopeptidase"/>
    <property type="match status" value="1"/>
</dbReference>
<dbReference type="InterPro" id="IPR050659">
    <property type="entry name" value="Peptidase_M24B"/>
</dbReference>
<feature type="domain" description="Peptidase M24" evidence="1">
    <location>
        <begin position="150"/>
        <end position="384"/>
    </location>
</feature>
<comment type="caution">
    <text evidence="3">The sequence shown here is derived from an EMBL/GenBank/DDBJ whole genome shotgun (WGS) entry which is preliminary data.</text>
</comment>
<dbReference type="RefSeq" id="WP_277565739.1">
    <property type="nucleotide sequence ID" value="NZ_JAPDHZ010000003.1"/>
</dbReference>
<sequence length="404" mass="43824">MNEIGSAEELAERRHRLQGLMTADGLQACLITQNVGLYYWSGSMQTGYLFIPAQGEPTYYIRRSLSRAIRESAARTVPLGSFRSFGDALARDYPELFAEGRRPAVGADLDVLPAQTFLRLREAAPNVELLDGSAMMRRVRSVKSAGEIALIETAAQAAAAALELALGRIREGITELEVMTILESEMRRHGHIGLMRMRGYNQEIMTGMVAAGEAAAEPSYFDGPAGGRGLTPAAPQSASRRPIGAGEPILLDIGCCIDGYTIDQTRTAVIGDLDEELLRAYDVSVRILRHVESLLRPGASPESLYAEALRLADEAGLAAHFMGFGEDQVRFLGHGIGLEIDEWPVLARGFADPIEPGVVLAIEPKFTFPGRGVVGIENTYAITADGFRTLTASPERLYRLPIHP</sequence>
<dbReference type="Proteomes" id="UP001153387">
    <property type="component" value="Unassembled WGS sequence"/>
</dbReference>
<gene>
    <name evidence="3" type="ORF">OMP38_14360</name>
</gene>
<dbReference type="InterPro" id="IPR036005">
    <property type="entry name" value="Creatinase/aminopeptidase-like"/>
</dbReference>
<dbReference type="InterPro" id="IPR000994">
    <property type="entry name" value="Pept_M24"/>
</dbReference>
<dbReference type="SUPFAM" id="SSF53092">
    <property type="entry name" value="Creatinase/prolidase N-terminal domain"/>
    <property type="match status" value="1"/>
</dbReference>
<evidence type="ECO:0000259" key="1">
    <source>
        <dbReference type="Pfam" id="PF00557"/>
    </source>
</evidence>
<dbReference type="Gene3D" id="3.40.350.10">
    <property type="entry name" value="Creatinase/prolidase N-terminal domain"/>
    <property type="match status" value="1"/>
</dbReference>
<accession>A0A9X4QMF3</accession>
<feature type="domain" description="Creatinase N-terminal" evidence="2">
    <location>
        <begin position="13"/>
        <end position="142"/>
    </location>
</feature>
<evidence type="ECO:0000313" key="3">
    <source>
        <dbReference type="EMBL" id="MDG0791899.1"/>
    </source>
</evidence>
<evidence type="ECO:0000259" key="2">
    <source>
        <dbReference type="Pfam" id="PF01321"/>
    </source>
</evidence>
<proteinExistence type="predicted"/>
<protein>
    <submittedName>
        <fullName evidence="3">Xaa-Pro peptidase family protein</fullName>
    </submittedName>
</protein>
<dbReference type="InterPro" id="IPR029149">
    <property type="entry name" value="Creatin/AminoP/Spt16_N"/>
</dbReference>
<dbReference type="InterPro" id="IPR000587">
    <property type="entry name" value="Creatinase_N"/>
</dbReference>